<organism evidence="1 2">
    <name type="scientific">Aromia moschata</name>
    <dbReference type="NCBI Taxonomy" id="1265417"/>
    <lineage>
        <taxon>Eukaryota</taxon>
        <taxon>Metazoa</taxon>
        <taxon>Ecdysozoa</taxon>
        <taxon>Arthropoda</taxon>
        <taxon>Hexapoda</taxon>
        <taxon>Insecta</taxon>
        <taxon>Pterygota</taxon>
        <taxon>Neoptera</taxon>
        <taxon>Endopterygota</taxon>
        <taxon>Coleoptera</taxon>
        <taxon>Polyphaga</taxon>
        <taxon>Cucujiformia</taxon>
        <taxon>Chrysomeloidea</taxon>
        <taxon>Cerambycidae</taxon>
        <taxon>Cerambycinae</taxon>
        <taxon>Callichromatini</taxon>
        <taxon>Aromia</taxon>
    </lineage>
</organism>
<accession>A0AAV8Z7E2</accession>
<name>A0AAV8Z7E2_9CUCU</name>
<dbReference type="AlphaFoldDB" id="A0AAV8Z7E2"/>
<sequence length="61" mass="7221">ETYRFLKAEEFIDKNASYFKEKELHLTSNILTIGKVVHTLDEIFLEPLLSNTKRIGFMERC</sequence>
<feature type="non-terminal residue" evidence="1">
    <location>
        <position position="1"/>
    </location>
</feature>
<keyword evidence="2" id="KW-1185">Reference proteome</keyword>
<gene>
    <name evidence="1" type="ORF">NQ318_022373</name>
</gene>
<evidence type="ECO:0000313" key="2">
    <source>
        <dbReference type="Proteomes" id="UP001162162"/>
    </source>
</evidence>
<evidence type="ECO:0000313" key="1">
    <source>
        <dbReference type="EMBL" id="KAJ8959116.1"/>
    </source>
</evidence>
<dbReference type="Proteomes" id="UP001162162">
    <property type="component" value="Unassembled WGS sequence"/>
</dbReference>
<reference evidence="1" key="1">
    <citation type="journal article" date="2023" name="Insect Mol. Biol.">
        <title>Genome sequencing provides insights into the evolution of gene families encoding plant cell wall-degrading enzymes in longhorned beetles.</title>
        <authorList>
            <person name="Shin N.R."/>
            <person name="Okamura Y."/>
            <person name="Kirsch R."/>
            <person name="Pauchet Y."/>
        </authorList>
    </citation>
    <scope>NUCLEOTIDE SEQUENCE</scope>
    <source>
        <strain evidence="1">AMC_N1</strain>
    </source>
</reference>
<comment type="caution">
    <text evidence="1">The sequence shown here is derived from an EMBL/GenBank/DDBJ whole genome shotgun (WGS) entry which is preliminary data.</text>
</comment>
<proteinExistence type="predicted"/>
<dbReference type="EMBL" id="JAPWTK010000014">
    <property type="protein sequence ID" value="KAJ8959116.1"/>
    <property type="molecule type" value="Genomic_DNA"/>
</dbReference>
<protein>
    <submittedName>
        <fullName evidence="1">Uncharacterized protein</fullName>
    </submittedName>
</protein>